<dbReference type="EMBL" id="LR796500">
    <property type="protein sequence ID" value="CAB4148933.1"/>
    <property type="molecule type" value="Genomic_DNA"/>
</dbReference>
<feature type="transmembrane region" description="Helical" evidence="5">
    <location>
        <begin position="6"/>
        <end position="23"/>
    </location>
</feature>
<evidence type="ECO:0000313" key="8">
    <source>
        <dbReference type="EMBL" id="CAB4188486.1"/>
    </source>
</evidence>
<feature type="transmembrane region" description="Helical" evidence="5">
    <location>
        <begin position="44"/>
        <end position="62"/>
    </location>
</feature>
<keyword evidence="3 5" id="KW-1133">Transmembrane helix</keyword>
<dbReference type="InterPro" id="IPR006480">
    <property type="entry name" value="Phage_holin_4_1"/>
</dbReference>
<keyword evidence="2 5" id="KW-0812">Transmembrane</keyword>
<evidence type="ECO:0000256" key="5">
    <source>
        <dbReference type="SAM" id="Phobius"/>
    </source>
</evidence>
<evidence type="ECO:0000256" key="1">
    <source>
        <dbReference type="ARBA" id="ARBA00004301"/>
    </source>
</evidence>
<evidence type="ECO:0000256" key="3">
    <source>
        <dbReference type="ARBA" id="ARBA00022989"/>
    </source>
</evidence>
<dbReference type="EMBL" id="LR797124">
    <property type="protein sequence ID" value="CAB4188486.1"/>
    <property type="molecule type" value="Genomic_DNA"/>
</dbReference>
<evidence type="ECO:0000256" key="2">
    <source>
        <dbReference type="ARBA" id="ARBA00022692"/>
    </source>
</evidence>
<evidence type="ECO:0000313" key="7">
    <source>
        <dbReference type="EMBL" id="CAB4153893.1"/>
    </source>
</evidence>
<comment type="subcellular location">
    <subcellularLocation>
        <location evidence="1">Host membrane</location>
        <topology evidence="1">Multi-pass membrane protein</topology>
    </subcellularLocation>
</comment>
<organism evidence="7">
    <name type="scientific">uncultured Caudovirales phage</name>
    <dbReference type="NCBI Taxonomy" id="2100421"/>
    <lineage>
        <taxon>Viruses</taxon>
        <taxon>Duplodnaviria</taxon>
        <taxon>Heunggongvirae</taxon>
        <taxon>Uroviricota</taxon>
        <taxon>Caudoviricetes</taxon>
        <taxon>Peduoviridae</taxon>
        <taxon>Maltschvirus</taxon>
        <taxon>Maltschvirus maltsch</taxon>
    </lineage>
</organism>
<reference evidence="7" key="1">
    <citation type="submission" date="2020-04" db="EMBL/GenBank/DDBJ databases">
        <authorList>
            <person name="Chiriac C."/>
            <person name="Salcher M."/>
            <person name="Ghai R."/>
            <person name="Kavagutti S V."/>
        </authorList>
    </citation>
    <scope>NUCLEOTIDE SEQUENCE</scope>
</reference>
<name>A0A6J5N9X8_9CAUD</name>
<feature type="transmembrane region" description="Helical" evidence="5">
    <location>
        <begin position="68"/>
        <end position="90"/>
    </location>
</feature>
<proteinExistence type="predicted"/>
<protein>
    <submittedName>
        <fullName evidence="7">Bacteriophage holin family</fullName>
    </submittedName>
</protein>
<gene>
    <name evidence="8" type="ORF">UFOVP1178_29</name>
    <name evidence="6" type="ORF">UFOVP522_35</name>
    <name evidence="7" type="ORF">UFOVP624_36</name>
</gene>
<accession>A0A6J5N9X8</accession>
<sequence length="127" mass="14389">MPISGILFLVGFLILIDTITGIWKAKKLKQAITSRKLSAIISKLALYEVAVIMLYLIDFWILDAIVLKFFSVPLMVTKITALTLCSIELISISENYKIIYGINIWESLKNLLKRGAELKDDVDKIKK</sequence>
<dbReference type="Pfam" id="PF05105">
    <property type="entry name" value="Phage_holin_4_1"/>
    <property type="match status" value="1"/>
</dbReference>
<keyword evidence="4 5" id="KW-0472">Membrane</keyword>
<dbReference type="EMBL" id="LR796602">
    <property type="protein sequence ID" value="CAB4153893.1"/>
    <property type="molecule type" value="Genomic_DNA"/>
</dbReference>
<dbReference type="GO" id="GO:0033644">
    <property type="term" value="C:host cell membrane"/>
    <property type="evidence" value="ECO:0007669"/>
    <property type="project" value="UniProtKB-SubCell"/>
</dbReference>
<evidence type="ECO:0000256" key="4">
    <source>
        <dbReference type="ARBA" id="ARBA00023136"/>
    </source>
</evidence>
<evidence type="ECO:0000313" key="6">
    <source>
        <dbReference type="EMBL" id="CAB4148933.1"/>
    </source>
</evidence>